<comment type="caution">
    <text evidence="2">The sequence shown here is derived from an EMBL/GenBank/DDBJ whole genome shotgun (WGS) entry which is preliminary data.</text>
</comment>
<feature type="compositionally biased region" description="Polar residues" evidence="1">
    <location>
        <begin position="1"/>
        <end position="13"/>
    </location>
</feature>
<keyword evidence="3" id="KW-1185">Reference proteome</keyword>
<protein>
    <recommendedName>
        <fullName evidence="4">DUF4219 domain-containing protein</fullName>
    </recommendedName>
</protein>
<evidence type="ECO:0008006" key="4">
    <source>
        <dbReference type="Google" id="ProtNLM"/>
    </source>
</evidence>
<evidence type="ECO:0000313" key="3">
    <source>
        <dbReference type="Proteomes" id="UP001231189"/>
    </source>
</evidence>
<organism evidence="2 3">
    <name type="scientific">Lolium multiflorum</name>
    <name type="common">Italian ryegrass</name>
    <name type="synonym">Lolium perenne subsp. multiflorum</name>
    <dbReference type="NCBI Taxonomy" id="4521"/>
    <lineage>
        <taxon>Eukaryota</taxon>
        <taxon>Viridiplantae</taxon>
        <taxon>Streptophyta</taxon>
        <taxon>Embryophyta</taxon>
        <taxon>Tracheophyta</taxon>
        <taxon>Spermatophyta</taxon>
        <taxon>Magnoliopsida</taxon>
        <taxon>Liliopsida</taxon>
        <taxon>Poales</taxon>
        <taxon>Poaceae</taxon>
        <taxon>BOP clade</taxon>
        <taxon>Pooideae</taxon>
        <taxon>Poodae</taxon>
        <taxon>Poeae</taxon>
        <taxon>Poeae Chloroplast Group 2 (Poeae type)</taxon>
        <taxon>Loliodinae</taxon>
        <taxon>Loliinae</taxon>
        <taxon>Lolium</taxon>
    </lineage>
</organism>
<reference evidence="2" key="1">
    <citation type="submission" date="2023-07" db="EMBL/GenBank/DDBJ databases">
        <title>A chromosome-level genome assembly of Lolium multiflorum.</title>
        <authorList>
            <person name="Chen Y."/>
            <person name="Copetti D."/>
            <person name="Kolliker R."/>
            <person name="Studer B."/>
        </authorList>
    </citation>
    <scope>NUCLEOTIDE SEQUENCE</scope>
    <source>
        <strain evidence="2">02402/16</strain>
        <tissue evidence="2">Leaf</tissue>
    </source>
</reference>
<name>A0AAD8SNT3_LOLMU</name>
<dbReference type="Proteomes" id="UP001231189">
    <property type="component" value="Unassembled WGS sequence"/>
</dbReference>
<feature type="region of interest" description="Disordered" evidence="1">
    <location>
        <begin position="1"/>
        <end position="40"/>
    </location>
</feature>
<feature type="compositionally biased region" description="Low complexity" evidence="1">
    <location>
        <begin position="22"/>
        <end position="36"/>
    </location>
</feature>
<gene>
    <name evidence="2" type="ORF">QYE76_049239</name>
</gene>
<sequence>MGEKSPNNGHRSSSGGGKYTPAAARRAAGSDADGGAMVLPTPSRVTNVPLQYPSLTDTNYPLWAAKMKILMKPLRVWSAIEGTGEYDQAADEGAFAALSQSVQNHIVLQTIPEFAKKRIPLVSEIRSLDVKLEEEAVVERLFSTVPDRFGDIINTIEQWGDVTTMTVQEAVGRL</sequence>
<accession>A0AAD8SNT3</accession>
<dbReference type="AlphaFoldDB" id="A0AAD8SNT3"/>
<proteinExistence type="predicted"/>
<evidence type="ECO:0000313" key="2">
    <source>
        <dbReference type="EMBL" id="KAK1661080.1"/>
    </source>
</evidence>
<evidence type="ECO:0000256" key="1">
    <source>
        <dbReference type="SAM" id="MobiDB-lite"/>
    </source>
</evidence>
<dbReference type="EMBL" id="JAUUTY010000003">
    <property type="protein sequence ID" value="KAK1661080.1"/>
    <property type="molecule type" value="Genomic_DNA"/>
</dbReference>